<reference evidence="3 4" key="1">
    <citation type="submission" date="2017-08" db="EMBL/GenBank/DDBJ databases">
        <title>Virgibacillus indicus sp. nov. and Virgibacillus profoundi sp. nov, two moderately halophilic bacteria isolated from marine sediment by using the Microfluidic Streak Plate.</title>
        <authorList>
            <person name="Xu B."/>
            <person name="Hu B."/>
            <person name="Wang J."/>
            <person name="Zhu Y."/>
            <person name="Huang L."/>
            <person name="Du W."/>
            <person name="Huang Y."/>
        </authorList>
    </citation>
    <scope>NUCLEOTIDE SEQUENCE [LARGE SCALE GENOMIC DNA]</scope>
    <source>
        <strain evidence="3 4">IO3-P2-C2</strain>
    </source>
</reference>
<keyword evidence="4" id="KW-1185">Reference proteome</keyword>
<keyword evidence="1" id="KW-0378">Hydrolase</keyword>
<dbReference type="RefSeq" id="WP_094885860.1">
    <property type="nucleotide sequence ID" value="NZ_NPMS01000004.1"/>
</dbReference>
<dbReference type="OrthoDB" id="9807630at2"/>
<dbReference type="InterPro" id="IPR023214">
    <property type="entry name" value="HAD_sf"/>
</dbReference>
<dbReference type="Pfam" id="PF13419">
    <property type="entry name" value="HAD_2"/>
    <property type="match status" value="1"/>
</dbReference>
<dbReference type="PRINTS" id="PR00413">
    <property type="entry name" value="HADHALOGNASE"/>
</dbReference>
<dbReference type="SFLD" id="SFLDS00003">
    <property type="entry name" value="Haloacid_Dehalogenase"/>
    <property type="match status" value="1"/>
</dbReference>
<dbReference type="NCBIfam" id="NF009804">
    <property type="entry name" value="PRK13288.1"/>
    <property type="match status" value="1"/>
</dbReference>
<dbReference type="InterPro" id="IPR036412">
    <property type="entry name" value="HAD-like_sf"/>
</dbReference>
<organism evidence="3 4">
    <name type="scientific">Virgibacillus indicus</name>
    <dbReference type="NCBI Taxonomy" id="2024554"/>
    <lineage>
        <taxon>Bacteria</taxon>
        <taxon>Bacillati</taxon>
        <taxon>Bacillota</taxon>
        <taxon>Bacilli</taxon>
        <taxon>Bacillales</taxon>
        <taxon>Bacillaceae</taxon>
        <taxon>Virgibacillus</taxon>
    </lineage>
</organism>
<evidence type="ECO:0000313" key="3">
    <source>
        <dbReference type="EMBL" id="OZU88768.1"/>
    </source>
</evidence>
<dbReference type="InterPro" id="IPR041492">
    <property type="entry name" value="HAD_2"/>
</dbReference>
<gene>
    <name evidence="3" type="ORF">CIL03_10810</name>
</gene>
<accession>A0A265N9S6</accession>
<dbReference type="Gene3D" id="3.40.50.1000">
    <property type="entry name" value="HAD superfamily/HAD-like"/>
    <property type="match status" value="1"/>
</dbReference>
<dbReference type="InterPro" id="IPR006439">
    <property type="entry name" value="HAD-SF_hydro_IA"/>
</dbReference>
<evidence type="ECO:0000256" key="1">
    <source>
        <dbReference type="ARBA" id="ARBA00022801"/>
    </source>
</evidence>
<dbReference type="GO" id="GO:0008967">
    <property type="term" value="F:phosphoglycolate phosphatase activity"/>
    <property type="evidence" value="ECO:0007669"/>
    <property type="project" value="TreeGrafter"/>
</dbReference>
<keyword evidence="2" id="KW-0460">Magnesium</keyword>
<dbReference type="PANTHER" id="PTHR43434:SF26">
    <property type="entry name" value="PYROPHOSPHATASE PPAX"/>
    <property type="match status" value="1"/>
</dbReference>
<comment type="caution">
    <text evidence="3">The sequence shown here is derived from an EMBL/GenBank/DDBJ whole genome shotgun (WGS) entry which is preliminary data.</text>
</comment>
<evidence type="ECO:0000313" key="4">
    <source>
        <dbReference type="Proteomes" id="UP000216498"/>
    </source>
</evidence>
<evidence type="ECO:0000256" key="2">
    <source>
        <dbReference type="ARBA" id="ARBA00022842"/>
    </source>
</evidence>
<dbReference type="InterPro" id="IPR023198">
    <property type="entry name" value="PGP-like_dom2"/>
</dbReference>
<dbReference type="EMBL" id="NPMS01000004">
    <property type="protein sequence ID" value="OZU88768.1"/>
    <property type="molecule type" value="Genomic_DNA"/>
</dbReference>
<dbReference type="FunFam" id="3.40.50.1000:FF:000022">
    <property type="entry name" value="Phosphoglycolate phosphatase"/>
    <property type="match status" value="1"/>
</dbReference>
<sequence length="211" mass="23803">MSIHTVLFDLDGTLIDTNELIIASFEHTFKHYNFAFTTKEIMGFNGPPLTETFQKIDPARAEVMIKTYRDHNLSNHEQYVKVFPNVLETIEELKNNNIQVGIVTTKMKDTVQLGLSITGLDKFFDTVITLDDVVHPKPHPEPVIKAMKELDSQANTTLMVGDNYHDIEAGKNAGVKTAGVAWAHKGKDHLLEHNPTYMLEDMRDLLKITGV</sequence>
<proteinExistence type="predicted"/>
<dbReference type="PANTHER" id="PTHR43434">
    <property type="entry name" value="PHOSPHOGLYCOLATE PHOSPHATASE"/>
    <property type="match status" value="1"/>
</dbReference>
<dbReference type="GO" id="GO:0006281">
    <property type="term" value="P:DNA repair"/>
    <property type="evidence" value="ECO:0007669"/>
    <property type="project" value="TreeGrafter"/>
</dbReference>
<dbReference type="NCBIfam" id="TIGR01509">
    <property type="entry name" value="HAD-SF-IA-v3"/>
    <property type="match status" value="1"/>
</dbReference>
<dbReference type="Gene3D" id="1.10.150.240">
    <property type="entry name" value="Putative phosphatase, domain 2"/>
    <property type="match status" value="1"/>
</dbReference>
<dbReference type="SFLD" id="SFLDG01135">
    <property type="entry name" value="C1.5.6:_HAD__Beta-PGM__Phospha"/>
    <property type="match status" value="1"/>
</dbReference>
<name>A0A265N9S6_9BACI</name>
<dbReference type="GO" id="GO:0005829">
    <property type="term" value="C:cytosol"/>
    <property type="evidence" value="ECO:0007669"/>
    <property type="project" value="TreeGrafter"/>
</dbReference>
<dbReference type="NCBIfam" id="TIGR01549">
    <property type="entry name" value="HAD-SF-IA-v1"/>
    <property type="match status" value="1"/>
</dbReference>
<dbReference type="AlphaFoldDB" id="A0A265N9S6"/>
<dbReference type="SFLD" id="SFLDG01129">
    <property type="entry name" value="C1.5:_HAD__Beta-PGM__Phosphata"/>
    <property type="match status" value="1"/>
</dbReference>
<protein>
    <submittedName>
        <fullName evidence="3">Pyrophosphatase PpaX</fullName>
    </submittedName>
</protein>
<dbReference type="InterPro" id="IPR050155">
    <property type="entry name" value="HAD-like_hydrolase_sf"/>
</dbReference>
<dbReference type="SUPFAM" id="SSF56784">
    <property type="entry name" value="HAD-like"/>
    <property type="match status" value="1"/>
</dbReference>
<dbReference type="CDD" id="cd02616">
    <property type="entry name" value="HAD_PPase"/>
    <property type="match status" value="1"/>
</dbReference>
<dbReference type="Proteomes" id="UP000216498">
    <property type="component" value="Unassembled WGS sequence"/>
</dbReference>